<name>A0A1F7SKI0_9BACT</name>
<reference evidence="4 5" key="1">
    <citation type="journal article" date="2016" name="Nat. Commun.">
        <title>Thousands of microbial genomes shed light on interconnected biogeochemical processes in an aquifer system.</title>
        <authorList>
            <person name="Anantharaman K."/>
            <person name="Brown C.T."/>
            <person name="Hug L.A."/>
            <person name="Sharon I."/>
            <person name="Castelle C.J."/>
            <person name="Probst A.J."/>
            <person name="Thomas B.C."/>
            <person name="Singh A."/>
            <person name="Wilkins M.J."/>
            <person name="Karaoz U."/>
            <person name="Brodie E.L."/>
            <person name="Williams K.H."/>
            <person name="Hubbard S.S."/>
            <person name="Banfield J.F."/>
        </authorList>
    </citation>
    <scope>NUCLEOTIDE SEQUENCE [LARGE SCALE GENOMIC DNA]</scope>
</reference>
<evidence type="ECO:0000313" key="4">
    <source>
        <dbReference type="EMBL" id="OGL54273.1"/>
    </source>
</evidence>
<dbReference type="PANTHER" id="PTHR19278">
    <property type="entry name" value="OROTATE PHOSPHORIBOSYLTRANSFERASE"/>
    <property type="match status" value="1"/>
</dbReference>
<accession>A0A1F7SKI0</accession>
<dbReference type="AlphaFoldDB" id="A0A1F7SKI0"/>
<protein>
    <recommendedName>
        <fullName evidence="3">Phosphoribosyltransferase domain-containing protein</fullName>
    </recommendedName>
</protein>
<dbReference type="GO" id="GO:0019856">
    <property type="term" value="P:pyrimidine nucleobase biosynthetic process"/>
    <property type="evidence" value="ECO:0007669"/>
    <property type="project" value="TreeGrafter"/>
</dbReference>
<evidence type="ECO:0000259" key="3">
    <source>
        <dbReference type="Pfam" id="PF00156"/>
    </source>
</evidence>
<gene>
    <name evidence="4" type="ORF">A3K55_02420</name>
</gene>
<keyword evidence="2" id="KW-0665">Pyrimidine biosynthesis</keyword>
<sequence>MSQKQDPPSLEEIFLQCPKVFNYSPAGSIQYATKAFTPINLNLEIIACLPQYRQIVVDKLLTETNNYNQADYICGIESGGSYFASAIANAHKKKVIFLRRTEKIEGDIFSRVVGEIPLKDSRICLIDDVVSTGLTLLNAKKIFQQLGCTITEAKIIFSYGFDKDIEKQLKISITSISSYPKLITLAKRKGIVSEKEITKLDKYIHTFKHYLTQKKII</sequence>
<proteinExistence type="predicted"/>
<evidence type="ECO:0000256" key="1">
    <source>
        <dbReference type="ARBA" id="ARBA00004725"/>
    </source>
</evidence>
<dbReference type="GO" id="GO:0006222">
    <property type="term" value="P:UMP biosynthetic process"/>
    <property type="evidence" value="ECO:0007669"/>
    <property type="project" value="TreeGrafter"/>
</dbReference>
<feature type="domain" description="Phosphoribosyltransferase" evidence="3">
    <location>
        <begin position="55"/>
        <end position="159"/>
    </location>
</feature>
<dbReference type="SUPFAM" id="SSF53271">
    <property type="entry name" value="PRTase-like"/>
    <property type="match status" value="1"/>
</dbReference>
<dbReference type="PANTHER" id="PTHR19278:SF9">
    <property type="entry name" value="URIDINE 5'-MONOPHOSPHATE SYNTHASE"/>
    <property type="match status" value="1"/>
</dbReference>
<dbReference type="InterPro" id="IPR000836">
    <property type="entry name" value="PRTase_dom"/>
</dbReference>
<comment type="caution">
    <text evidence="4">The sequence shown here is derived from an EMBL/GenBank/DDBJ whole genome shotgun (WGS) entry which is preliminary data.</text>
</comment>
<dbReference type="InterPro" id="IPR029057">
    <property type="entry name" value="PRTase-like"/>
</dbReference>
<evidence type="ECO:0000256" key="2">
    <source>
        <dbReference type="ARBA" id="ARBA00022975"/>
    </source>
</evidence>
<dbReference type="EMBL" id="MGDJ01000004">
    <property type="protein sequence ID" value="OGL54273.1"/>
    <property type="molecule type" value="Genomic_DNA"/>
</dbReference>
<evidence type="ECO:0000313" key="5">
    <source>
        <dbReference type="Proteomes" id="UP000185874"/>
    </source>
</evidence>
<organism evidence="4 5">
    <name type="scientific">Candidatus Shapirobacteria bacterium RBG_13_44_7</name>
    <dbReference type="NCBI Taxonomy" id="1802149"/>
    <lineage>
        <taxon>Bacteria</taxon>
        <taxon>Candidatus Shapironibacteriota</taxon>
    </lineage>
</organism>
<dbReference type="Proteomes" id="UP000185874">
    <property type="component" value="Unassembled WGS sequence"/>
</dbReference>
<dbReference type="Gene3D" id="3.40.50.2020">
    <property type="match status" value="1"/>
</dbReference>
<dbReference type="CDD" id="cd06223">
    <property type="entry name" value="PRTases_typeI"/>
    <property type="match status" value="1"/>
</dbReference>
<comment type="pathway">
    <text evidence="1">Pyrimidine metabolism; UMP biosynthesis via de novo pathway.</text>
</comment>
<dbReference type="GO" id="GO:0004588">
    <property type="term" value="F:orotate phosphoribosyltransferase activity"/>
    <property type="evidence" value="ECO:0007669"/>
    <property type="project" value="TreeGrafter"/>
</dbReference>
<dbReference type="Pfam" id="PF00156">
    <property type="entry name" value="Pribosyltran"/>
    <property type="match status" value="1"/>
</dbReference>